<feature type="transmembrane region" description="Helical" evidence="1">
    <location>
        <begin position="88"/>
        <end position="114"/>
    </location>
</feature>
<dbReference type="PANTHER" id="PTHR34989">
    <property type="entry name" value="PROTEIN HDED"/>
    <property type="match status" value="1"/>
</dbReference>
<evidence type="ECO:0000313" key="2">
    <source>
        <dbReference type="EMBL" id="AKB43979.1"/>
    </source>
</evidence>
<dbReference type="HOGENOM" id="CLU_091585_3_0_2"/>
<dbReference type="PATRIC" id="fig|1434123.4.peg.2071"/>
<dbReference type="KEGG" id="mvc:MSVAZ_1710"/>
<dbReference type="STRING" id="1434123.MSVAZ_1710"/>
<reference evidence="2 3" key="1">
    <citation type="submission" date="2014-07" db="EMBL/GenBank/DDBJ databases">
        <title>Methanogenic archaea and the global carbon cycle.</title>
        <authorList>
            <person name="Henriksen J.R."/>
            <person name="Luke J."/>
            <person name="Reinhart S."/>
            <person name="Benedict M.N."/>
            <person name="Youngblut N.D."/>
            <person name="Metcalf M.E."/>
            <person name="Whitaker R.J."/>
            <person name="Metcalf W.W."/>
        </authorList>
    </citation>
    <scope>NUCLEOTIDE SEQUENCE [LARGE SCALE GENOMIC DNA]</scope>
    <source>
        <strain evidence="2 3">Z-761</strain>
    </source>
</reference>
<dbReference type="Proteomes" id="UP000033096">
    <property type="component" value="Chromosome"/>
</dbReference>
<protein>
    <submittedName>
        <fullName evidence="2">Putative membrane protein</fullName>
    </submittedName>
</protein>
<feature type="transmembrane region" description="Helical" evidence="1">
    <location>
        <begin position="174"/>
        <end position="192"/>
    </location>
</feature>
<keyword evidence="1" id="KW-1133">Transmembrane helix</keyword>
<dbReference type="InterPro" id="IPR005325">
    <property type="entry name" value="DUF308_memb"/>
</dbReference>
<dbReference type="AlphaFoldDB" id="A0A0E3Q637"/>
<sequence>MKSHIGTKDIPLTVLRSIFQPQGVLVEELNVWGVNYMEQPADVTGQSIESEYEIGYEILQVPWWVVLLEGIIAILVGLFLLYRPAGTTVFLVQILGIFWLAEGILSVIGALIFSGNRVWKLLSGILSIIAGVVILTYPIYSPFIVLTLFVIFIGVWAIINGVVKIVLALKGGGWGIGIIGVLTIILGLLLLTNSLVGVLFLPWIFGFFLILGGIGSLIWGLKMRT</sequence>
<keyword evidence="3" id="KW-1185">Reference proteome</keyword>
<evidence type="ECO:0000256" key="1">
    <source>
        <dbReference type="SAM" id="Phobius"/>
    </source>
</evidence>
<feature type="transmembrane region" description="Helical" evidence="1">
    <location>
        <begin position="198"/>
        <end position="221"/>
    </location>
</feature>
<organism evidence="2 3">
    <name type="scientific">Methanosarcina vacuolata Z-761</name>
    <dbReference type="NCBI Taxonomy" id="1434123"/>
    <lineage>
        <taxon>Archaea</taxon>
        <taxon>Methanobacteriati</taxon>
        <taxon>Methanobacteriota</taxon>
        <taxon>Stenosarchaea group</taxon>
        <taxon>Methanomicrobia</taxon>
        <taxon>Methanosarcinales</taxon>
        <taxon>Methanosarcinaceae</taxon>
        <taxon>Methanosarcina</taxon>
    </lineage>
</organism>
<dbReference type="InterPro" id="IPR052712">
    <property type="entry name" value="Acid_resist_chaperone_HdeD"/>
</dbReference>
<dbReference type="Pfam" id="PF03729">
    <property type="entry name" value="DUF308"/>
    <property type="match status" value="3"/>
</dbReference>
<dbReference type="PANTHER" id="PTHR34989:SF1">
    <property type="entry name" value="PROTEIN HDED"/>
    <property type="match status" value="1"/>
</dbReference>
<name>A0A0E3Q637_9EURY</name>
<dbReference type="GO" id="GO:0005886">
    <property type="term" value="C:plasma membrane"/>
    <property type="evidence" value="ECO:0007669"/>
    <property type="project" value="TreeGrafter"/>
</dbReference>
<accession>A0A0E3Q637</accession>
<gene>
    <name evidence="2" type="ORF">MSVAZ_1710</name>
</gene>
<dbReference type="EMBL" id="CP009520">
    <property type="protein sequence ID" value="AKB43979.1"/>
    <property type="molecule type" value="Genomic_DNA"/>
</dbReference>
<proteinExistence type="predicted"/>
<keyword evidence="1" id="KW-0472">Membrane</keyword>
<feature type="transmembrane region" description="Helical" evidence="1">
    <location>
        <begin position="146"/>
        <end position="167"/>
    </location>
</feature>
<feature type="transmembrane region" description="Helical" evidence="1">
    <location>
        <begin position="61"/>
        <end position="82"/>
    </location>
</feature>
<keyword evidence="1" id="KW-0812">Transmembrane</keyword>
<feature type="transmembrane region" description="Helical" evidence="1">
    <location>
        <begin position="121"/>
        <end position="140"/>
    </location>
</feature>
<evidence type="ECO:0000313" key="3">
    <source>
        <dbReference type="Proteomes" id="UP000033096"/>
    </source>
</evidence>